<name>N1USZ4_LEPIR</name>
<reference evidence="1 2" key="1">
    <citation type="submission" date="2013-02" db="EMBL/GenBank/DDBJ databases">
        <authorList>
            <person name="Harkins D.M."/>
            <person name="Durkin A.S."/>
            <person name="Brinkac L.M."/>
            <person name="Haft D.H."/>
            <person name="Selengut J.D."/>
            <person name="Sanka R."/>
            <person name="DePew J."/>
            <person name="Purushe J."/>
            <person name="Picardeau M."/>
            <person name="Werts C."/>
            <person name="Goarant C."/>
            <person name="Vinetz J.M."/>
            <person name="Sutton G.G."/>
            <person name="Nierman W.C."/>
            <person name="Fouts D.E."/>
        </authorList>
    </citation>
    <scope>NUCLEOTIDE SEQUENCE [LARGE SCALE GENOMIC DNA]</scope>
    <source>
        <strain evidence="1 2">200703203</strain>
    </source>
</reference>
<evidence type="ECO:0000313" key="1">
    <source>
        <dbReference type="EMBL" id="EMY26794.1"/>
    </source>
</evidence>
<gene>
    <name evidence="1" type="ORF">LEP1GSC115_4522</name>
</gene>
<dbReference type="BioCyc" id="LINT1085541:G11IQ-506-MONOMER"/>
<accession>N1USZ4</accession>
<sequence length="92" mass="10766">MKILDLGIVIQLYREWIYAKTVIQNAKIRGEIVQKAIQIIGLSKPRIYDVFNRLEEGESVVSVAKVNVKKLDRDSEVWKKISERKKDLYFLS</sequence>
<comment type="caution">
    <text evidence="1">The sequence shown here is derived from an EMBL/GenBank/DDBJ whole genome shotgun (WGS) entry which is preliminary data.</text>
</comment>
<proteinExistence type="predicted"/>
<evidence type="ECO:0000313" key="2">
    <source>
        <dbReference type="Proteomes" id="UP000012220"/>
    </source>
</evidence>
<protein>
    <submittedName>
        <fullName evidence="1">Uncharacterized protein</fullName>
    </submittedName>
</protein>
<dbReference type="AlphaFoldDB" id="N1USZ4"/>
<organism evidence="1 2">
    <name type="scientific">Leptospira interrogans serovar Australis str. 200703203</name>
    <dbReference type="NCBI Taxonomy" id="1085541"/>
    <lineage>
        <taxon>Bacteria</taxon>
        <taxon>Pseudomonadati</taxon>
        <taxon>Spirochaetota</taxon>
        <taxon>Spirochaetia</taxon>
        <taxon>Leptospirales</taxon>
        <taxon>Leptospiraceae</taxon>
        <taxon>Leptospira</taxon>
    </lineage>
</organism>
<dbReference type="Proteomes" id="UP000012220">
    <property type="component" value="Unassembled WGS sequence"/>
</dbReference>
<dbReference type="EMBL" id="AHNY02000077">
    <property type="protein sequence ID" value="EMY26794.1"/>
    <property type="molecule type" value="Genomic_DNA"/>
</dbReference>